<keyword evidence="6" id="KW-0406">Ion transport</keyword>
<evidence type="ECO:0000256" key="3">
    <source>
        <dbReference type="ARBA" id="ARBA00022692"/>
    </source>
</evidence>
<dbReference type="InterPro" id="IPR009716">
    <property type="entry name" value="Ferroportin-1"/>
</dbReference>
<evidence type="ECO:0000256" key="6">
    <source>
        <dbReference type="RuleBase" id="RU365065"/>
    </source>
</evidence>
<dbReference type="GO" id="GO:0005381">
    <property type="term" value="F:iron ion transmembrane transporter activity"/>
    <property type="evidence" value="ECO:0007669"/>
    <property type="project" value="UniProtKB-UniRule"/>
</dbReference>
<comment type="caution">
    <text evidence="6">Lacks conserved residue(s) required for the propagation of feature annotation.</text>
</comment>
<name>A0A438ETC1_VITVI</name>
<evidence type="ECO:0000256" key="4">
    <source>
        <dbReference type="ARBA" id="ARBA00022989"/>
    </source>
</evidence>
<dbReference type="PANTHER" id="PTHR34126:SF1">
    <property type="entry name" value="PEROXISOME BIOGENESIS PROTEIN 22"/>
    <property type="match status" value="1"/>
</dbReference>
<dbReference type="GO" id="GO:0007031">
    <property type="term" value="P:peroxisome organization"/>
    <property type="evidence" value="ECO:0007669"/>
    <property type="project" value="InterPro"/>
</dbReference>
<comment type="subcellular location">
    <subcellularLocation>
        <location evidence="1 6">Membrane</location>
        <topology evidence="1 6">Multi-pass membrane protein</topology>
    </subcellularLocation>
</comment>
<evidence type="ECO:0000313" key="7">
    <source>
        <dbReference type="EMBL" id="RVW51014.1"/>
    </source>
</evidence>
<accession>A0A438ETC1</accession>
<sequence>MGAPKTRPTSASLCPCPEVQVASLMRPLAVIAPVPLKSCIQTENLEGAEVAVLCITKSEEVLNHQTFTDAKGIYRLAGTMPESDRWDAMPSQVLFKSTVTRLGGYDKDQAEHEGMMQLGLCRVGIHRVFLVAHGRIYLITRAQNVIDEFFQPVEPTLGQIVRQKLSEGRKVTCRLLGMILEGSSPKELQAKQATVRSSVPEVLLEITKFCDLYLMERVLDDESERKVFLALEDAGVFTSGALVQGKYWLLMFVYNGIPALSESNQKRTSKIAERSAGESTSACQGVNSSPSFDRGNLTLSDNSWKRKMIKCVWKVLCISAWNVYLRQDVVLSGVALALLYFTVLSFGTLMTVALQWEGIPAYVIGIARGISATIGIAATFVYPILQSYISTPKFSSLGF</sequence>
<feature type="transmembrane region" description="Helical" evidence="6">
    <location>
        <begin position="359"/>
        <end position="385"/>
    </location>
</feature>
<dbReference type="Pfam" id="PF22978">
    <property type="entry name" value="HAD_Pex22"/>
    <property type="match status" value="1"/>
</dbReference>
<evidence type="ECO:0000256" key="5">
    <source>
        <dbReference type="ARBA" id="ARBA00023136"/>
    </source>
</evidence>
<keyword evidence="2 6" id="KW-0813">Transport</keyword>
<comment type="similarity">
    <text evidence="6">Belongs to the ferroportin (FP) (TC 2.A.100) family. SLC40A subfamily.</text>
</comment>
<keyword evidence="5 6" id="KW-0472">Membrane</keyword>
<reference evidence="7 8" key="1">
    <citation type="journal article" date="2018" name="PLoS Genet.">
        <title>Population sequencing reveals clonal diversity and ancestral inbreeding in the grapevine cultivar Chardonnay.</title>
        <authorList>
            <person name="Roach M.J."/>
            <person name="Johnson D.L."/>
            <person name="Bohlmann J."/>
            <person name="van Vuuren H.J."/>
            <person name="Jones S.J."/>
            <person name="Pretorius I.S."/>
            <person name="Schmidt S.A."/>
            <person name="Borneman A.R."/>
        </authorList>
    </citation>
    <scope>NUCLEOTIDE SEQUENCE [LARGE SCALE GENOMIC DNA]</scope>
    <source>
        <strain evidence="8">cv. Chardonnay</strain>
        <tissue evidence="7">Leaf</tissue>
    </source>
</reference>
<dbReference type="AlphaFoldDB" id="A0A438ETC1"/>
<keyword evidence="3 6" id="KW-0812">Transmembrane</keyword>
<gene>
    <name evidence="7" type="primary">PEX22_2</name>
    <name evidence="7" type="ORF">CK203_077593</name>
</gene>
<comment type="function">
    <text evidence="6">May be involved in iron transport and iron homeostasis.</text>
</comment>
<evidence type="ECO:0000256" key="1">
    <source>
        <dbReference type="ARBA" id="ARBA00004141"/>
    </source>
</evidence>
<comment type="caution">
    <text evidence="7">The sequence shown here is derived from an EMBL/GenBank/DDBJ whole genome shotgun (WGS) entry which is preliminary data.</text>
</comment>
<keyword evidence="4 6" id="KW-1133">Transmembrane helix</keyword>
<evidence type="ECO:0000313" key="8">
    <source>
        <dbReference type="Proteomes" id="UP000288805"/>
    </source>
</evidence>
<evidence type="ECO:0000256" key="2">
    <source>
        <dbReference type="ARBA" id="ARBA00022448"/>
    </source>
</evidence>
<dbReference type="Pfam" id="PF06963">
    <property type="entry name" value="FPN1"/>
    <property type="match status" value="1"/>
</dbReference>
<dbReference type="InterPro" id="IPR037485">
    <property type="entry name" value="PEX22"/>
</dbReference>
<organism evidence="7 8">
    <name type="scientific">Vitis vinifera</name>
    <name type="common">Grape</name>
    <dbReference type="NCBI Taxonomy" id="29760"/>
    <lineage>
        <taxon>Eukaryota</taxon>
        <taxon>Viridiplantae</taxon>
        <taxon>Streptophyta</taxon>
        <taxon>Embryophyta</taxon>
        <taxon>Tracheophyta</taxon>
        <taxon>Spermatophyta</taxon>
        <taxon>Magnoliopsida</taxon>
        <taxon>eudicotyledons</taxon>
        <taxon>Gunneridae</taxon>
        <taxon>Pentapetalae</taxon>
        <taxon>rosids</taxon>
        <taxon>Vitales</taxon>
        <taxon>Vitaceae</taxon>
        <taxon>Viteae</taxon>
        <taxon>Vitis</taxon>
    </lineage>
</organism>
<dbReference type="Proteomes" id="UP000288805">
    <property type="component" value="Unassembled WGS sequence"/>
</dbReference>
<protein>
    <recommendedName>
        <fullName evidence="6">Solute carrier family 40 member</fullName>
    </recommendedName>
</protein>
<dbReference type="PANTHER" id="PTHR34126">
    <property type="entry name" value="PEROXISOME BIOGENESIS PROTEIN 22"/>
    <property type="match status" value="1"/>
</dbReference>
<proteinExistence type="inferred from homology"/>
<feature type="transmembrane region" description="Helical" evidence="6">
    <location>
        <begin position="329"/>
        <end position="353"/>
    </location>
</feature>
<dbReference type="GO" id="GO:0016020">
    <property type="term" value="C:membrane"/>
    <property type="evidence" value="ECO:0007669"/>
    <property type="project" value="UniProtKB-SubCell"/>
</dbReference>
<dbReference type="EMBL" id="QGNW01001188">
    <property type="protein sequence ID" value="RVW51014.1"/>
    <property type="molecule type" value="Genomic_DNA"/>
</dbReference>